<evidence type="ECO:0000313" key="7">
    <source>
        <dbReference type="EMBL" id="KAG9394838.1"/>
    </source>
</evidence>
<sequence>MVEVFGFTLDIPLIKDPCGSGEDYSHYLRKMTGFDTTLGIVVFLGTIITALPQVFKILMKRSTLGISSLHLWFALFNQFSGFVNVYLLGFPRVLACFQVGPACLSSLIPIFSLGSLYMIYFIILIEYFVFRPRPTRDSTRLYLVSYFGELALFGTVILACVFIVVTGSVFDYELGPCDSVLGFIAKASGILSAISGVIQWAPQIWRTFRAKQSGSLSLAMLLMSAPGSYVITFFYAVISRENWTSYLSYLFGAIQMTIIVLEILYYDYLKKLLIRIIKGKKVVIEGDGILGDTDGHRDEGSRKLRLRRRKRKSSVPYMPIN</sequence>
<feature type="transmembrane region" description="Helical" evidence="6">
    <location>
        <begin position="141"/>
        <end position="165"/>
    </location>
</feature>
<evidence type="ECO:0000256" key="3">
    <source>
        <dbReference type="ARBA" id="ARBA00022989"/>
    </source>
</evidence>
<evidence type="ECO:0000313" key="8">
    <source>
        <dbReference type="Proteomes" id="UP000717585"/>
    </source>
</evidence>
<feature type="transmembrane region" description="Helical" evidence="6">
    <location>
        <begin position="110"/>
        <end position="129"/>
    </location>
</feature>
<evidence type="ECO:0000256" key="1">
    <source>
        <dbReference type="ARBA" id="ARBA00004141"/>
    </source>
</evidence>
<accession>A0A8J6E2L7</accession>
<dbReference type="GO" id="GO:0016020">
    <property type="term" value="C:membrane"/>
    <property type="evidence" value="ECO:0007669"/>
    <property type="project" value="UniProtKB-SubCell"/>
</dbReference>
<name>A0A8J6E2L7_9EUKA</name>
<keyword evidence="3 6" id="KW-1133">Transmembrane helix</keyword>
<feature type="transmembrane region" description="Helical" evidence="6">
    <location>
        <begin position="38"/>
        <end position="59"/>
    </location>
</feature>
<keyword evidence="2 6" id="KW-0812">Transmembrane</keyword>
<dbReference type="Proteomes" id="UP000717585">
    <property type="component" value="Unassembled WGS sequence"/>
</dbReference>
<protein>
    <submittedName>
        <fullName evidence="7">PQ loop repeat</fullName>
    </submittedName>
</protein>
<dbReference type="OrthoDB" id="19344at2759"/>
<feature type="transmembrane region" description="Helical" evidence="6">
    <location>
        <begin position="180"/>
        <end position="201"/>
    </location>
</feature>
<feature type="compositionally biased region" description="Basic residues" evidence="5">
    <location>
        <begin position="303"/>
        <end position="313"/>
    </location>
</feature>
<comment type="caution">
    <text evidence="7">The sequence shown here is derived from an EMBL/GenBank/DDBJ whole genome shotgun (WGS) entry which is preliminary data.</text>
</comment>
<dbReference type="AlphaFoldDB" id="A0A8J6E2L7"/>
<gene>
    <name evidence="7" type="ORF">J8273_0045</name>
</gene>
<dbReference type="Gene3D" id="1.20.1280.290">
    <property type="match status" value="1"/>
</dbReference>
<evidence type="ECO:0000256" key="2">
    <source>
        <dbReference type="ARBA" id="ARBA00022692"/>
    </source>
</evidence>
<feature type="transmembrane region" description="Helical" evidence="6">
    <location>
        <begin position="71"/>
        <end position="90"/>
    </location>
</feature>
<organism evidence="7 8">
    <name type="scientific">Carpediemonas membranifera</name>
    <dbReference type="NCBI Taxonomy" id="201153"/>
    <lineage>
        <taxon>Eukaryota</taxon>
        <taxon>Metamonada</taxon>
        <taxon>Carpediemonas-like organisms</taxon>
        <taxon>Carpediemonas</taxon>
    </lineage>
</organism>
<dbReference type="Pfam" id="PF04193">
    <property type="entry name" value="PQ-loop"/>
    <property type="match status" value="1"/>
</dbReference>
<feature type="transmembrane region" description="Helical" evidence="6">
    <location>
        <begin position="249"/>
        <end position="268"/>
    </location>
</feature>
<dbReference type="EMBL" id="JAHDYR010000012">
    <property type="protein sequence ID" value="KAG9394838.1"/>
    <property type="molecule type" value="Genomic_DNA"/>
</dbReference>
<reference evidence="7" key="1">
    <citation type="submission" date="2021-05" db="EMBL/GenBank/DDBJ databases">
        <title>A free-living protist that lacks canonical eukaryotic 1 DNA replication and segregation systems.</title>
        <authorList>
            <person name="Salas-Leiva D.E."/>
            <person name="Tromer E.C."/>
            <person name="Curtis B.A."/>
            <person name="Jerlstrom-Hultqvist J."/>
            <person name="Kolisko M."/>
            <person name="Yi Z."/>
            <person name="Salas-Leiva J.S."/>
            <person name="Gallot-Lavallee L."/>
            <person name="Kops G.J.P.L."/>
            <person name="Archibald J.M."/>
            <person name="Simpson A.G.B."/>
            <person name="Roger A.J."/>
        </authorList>
    </citation>
    <scope>NUCLEOTIDE SEQUENCE</scope>
    <source>
        <strain evidence="7">BICM</strain>
    </source>
</reference>
<feature type="transmembrane region" description="Helical" evidence="6">
    <location>
        <begin position="213"/>
        <end position="237"/>
    </location>
</feature>
<dbReference type="InterPro" id="IPR006603">
    <property type="entry name" value="PQ-loop_rpt"/>
</dbReference>
<evidence type="ECO:0000256" key="6">
    <source>
        <dbReference type="SAM" id="Phobius"/>
    </source>
</evidence>
<keyword evidence="4 6" id="KW-0472">Membrane</keyword>
<keyword evidence="8" id="KW-1185">Reference proteome</keyword>
<evidence type="ECO:0000256" key="4">
    <source>
        <dbReference type="ARBA" id="ARBA00023136"/>
    </source>
</evidence>
<proteinExistence type="predicted"/>
<evidence type="ECO:0000256" key="5">
    <source>
        <dbReference type="SAM" id="MobiDB-lite"/>
    </source>
</evidence>
<feature type="region of interest" description="Disordered" evidence="5">
    <location>
        <begin position="294"/>
        <end position="321"/>
    </location>
</feature>
<comment type="subcellular location">
    <subcellularLocation>
        <location evidence="1">Membrane</location>
        <topology evidence="1">Multi-pass membrane protein</topology>
    </subcellularLocation>
</comment>